<accession>A0A0A9Y4K1</accession>
<keyword evidence="1" id="KW-1133">Transmembrane helix</keyword>
<reference evidence="2" key="1">
    <citation type="journal article" date="2014" name="PLoS ONE">
        <title>Transcriptome-Based Identification of ABC Transporters in the Western Tarnished Plant Bug Lygus hesperus.</title>
        <authorList>
            <person name="Hull J.J."/>
            <person name="Chaney K."/>
            <person name="Geib S.M."/>
            <person name="Fabrick J.A."/>
            <person name="Brent C.S."/>
            <person name="Walsh D."/>
            <person name="Lavine L.C."/>
        </authorList>
    </citation>
    <scope>NUCLEOTIDE SEQUENCE</scope>
</reference>
<sequence length="137" mass="15238">MYTVSIQMTSLRSSSITVNTYLNVIGSILLGLYILYSGEIYTIIESKILHSDEFRNWAVLTSCIGFLLGIITSLQIKYTTAVMHNMIGTSKAVVQTVLSCLLDKKRPTINYSVGLFLVLSGCSLYASSYYKGRRVDN</sequence>
<evidence type="ECO:0000313" key="2">
    <source>
        <dbReference type="EMBL" id="JAG26043.1"/>
    </source>
</evidence>
<name>A0A0A9Y4K1_LYGHE</name>
<proteinExistence type="predicted"/>
<reference evidence="2" key="2">
    <citation type="submission" date="2014-07" db="EMBL/GenBank/DDBJ databases">
        <authorList>
            <person name="Hull J."/>
        </authorList>
    </citation>
    <scope>NUCLEOTIDE SEQUENCE</scope>
</reference>
<dbReference type="AlphaFoldDB" id="A0A0A9Y4K1"/>
<keyword evidence="1" id="KW-0812">Transmembrane</keyword>
<feature type="transmembrane region" description="Helical" evidence="1">
    <location>
        <begin position="57"/>
        <end position="76"/>
    </location>
</feature>
<feature type="non-terminal residue" evidence="2">
    <location>
        <position position="137"/>
    </location>
</feature>
<organism evidence="2">
    <name type="scientific">Lygus hesperus</name>
    <name type="common">Western plant bug</name>
    <dbReference type="NCBI Taxonomy" id="30085"/>
    <lineage>
        <taxon>Eukaryota</taxon>
        <taxon>Metazoa</taxon>
        <taxon>Ecdysozoa</taxon>
        <taxon>Arthropoda</taxon>
        <taxon>Hexapoda</taxon>
        <taxon>Insecta</taxon>
        <taxon>Pterygota</taxon>
        <taxon>Neoptera</taxon>
        <taxon>Paraneoptera</taxon>
        <taxon>Hemiptera</taxon>
        <taxon>Heteroptera</taxon>
        <taxon>Panheteroptera</taxon>
        <taxon>Cimicomorpha</taxon>
        <taxon>Miridae</taxon>
        <taxon>Mirini</taxon>
        <taxon>Lygus</taxon>
    </lineage>
</organism>
<gene>
    <name evidence="2" type="primary">SLC35C1</name>
    <name evidence="2" type="ORF">CM83_100912</name>
</gene>
<feature type="transmembrane region" description="Helical" evidence="1">
    <location>
        <begin position="111"/>
        <end position="130"/>
    </location>
</feature>
<evidence type="ECO:0000256" key="1">
    <source>
        <dbReference type="SAM" id="Phobius"/>
    </source>
</evidence>
<protein>
    <submittedName>
        <fullName evidence="2">GDP-fucose transporter 1</fullName>
    </submittedName>
</protein>
<feature type="transmembrane region" description="Helical" evidence="1">
    <location>
        <begin position="20"/>
        <end position="36"/>
    </location>
</feature>
<dbReference type="EMBL" id="GBHO01017561">
    <property type="protein sequence ID" value="JAG26043.1"/>
    <property type="molecule type" value="Transcribed_RNA"/>
</dbReference>
<keyword evidence="1" id="KW-0472">Membrane</keyword>